<evidence type="ECO:0000256" key="1">
    <source>
        <dbReference type="ARBA" id="ARBA00005381"/>
    </source>
</evidence>
<dbReference type="PANTHER" id="PTHR43081:SF19">
    <property type="entry name" value="PH-SENSITIVE ADENYLATE CYCLASE RV1264"/>
    <property type="match status" value="1"/>
</dbReference>
<evidence type="ECO:0000259" key="3">
    <source>
        <dbReference type="PROSITE" id="PS50125"/>
    </source>
</evidence>
<dbReference type="PROSITE" id="PS50125">
    <property type="entry name" value="GUANYLATE_CYCLASE_2"/>
    <property type="match status" value="1"/>
</dbReference>
<evidence type="ECO:0000313" key="5">
    <source>
        <dbReference type="Proteomes" id="UP000249794"/>
    </source>
</evidence>
<dbReference type="GO" id="GO:0006171">
    <property type="term" value="P:cAMP biosynthetic process"/>
    <property type="evidence" value="ECO:0007669"/>
    <property type="project" value="TreeGrafter"/>
</dbReference>
<evidence type="ECO:0000313" key="4">
    <source>
        <dbReference type="EMBL" id="PZO47713.1"/>
    </source>
</evidence>
<comment type="caution">
    <text evidence="4">The sequence shown here is derived from an EMBL/GenBank/DDBJ whole genome shotgun (WGS) entry which is preliminary data.</text>
</comment>
<dbReference type="AlphaFoldDB" id="A0A2W4WRA9"/>
<dbReference type="Proteomes" id="UP000249794">
    <property type="component" value="Unassembled WGS sequence"/>
</dbReference>
<feature type="domain" description="Guanylate cyclase" evidence="3">
    <location>
        <begin position="15"/>
        <end position="129"/>
    </location>
</feature>
<sequence length="508" mass="56372">MNTPVHPQIQRTLAAIVITDAVSFSKRMSQDEDKALSMINRDLQLISEMCEFFEGQVLKTIGDGVLMYFVSAVQAAACAVEMQKTFAGFVKAGKADEHFVHRVGVHLGDIFFTQTDMMGTGVNIAARLESEAKPGAICMSQVVYEVVKSRLALDAVYIGKLPLKNIEEAIAAYHVWPLGMRPDEISGESTAAVAPLTITPLNATLKLLSEHPNSCRIKKLLYGTHQAMWENDEAVLESIPLKVLLESLTGRNPTMTECRHSLYQIVGTLNRQAEYTQVADTILDSLKAFYVVTSGINRPPQNLPPTDHQQQESLVETLSDKSINGLNQKSANPIANDLADDLLPAPAVALYRDIADRLEQTPDLIRVKKMLYCLCYDTWENDDSRIAQIETLRLIETLLHQNVASIQDLQNRLRIILLRLNRKAKYAPIANIIFQECQVLYPEDTDHISLPGTSELEDSTADNTQINLRKKPDRQPDKQPDKPWSAAQPAVGQTANASVLIRSAAFGK</sequence>
<name>A0A2W4WRA9_9CYAN</name>
<dbReference type="SUPFAM" id="SSF55073">
    <property type="entry name" value="Nucleotide cyclase"/>
    <property type="match status" value="1"/>
</dbReference>
<accession>A0A2W4WRA9</accession>
<dbReference type="CDD" id="cd07302">
    <property type="entry name" value="CHD"/>
    <property type="match status" value="1"/>
</dbReference>
<dbReference type="GO" id="GO:0004016">
    <property type="term" value="F:adenylate cyclase activity"/>
    <property type="evidence" value="ECO:0007669"/>
    <property type="project" value="UniProtKB-ARBA"/>
</dbReference>
<dbReference type="GO" id="GO:0035556">
    <property type="term" value="P:intracellular signal transduction"/>
    <property type="evidence" value="ECO:0007669"/>
    <property type="project" value="InterPro"/>
</dbReference>
<dbReference type="EMBL" id="QBMP01000263">
    <property type="protein sequence ID" value="PZO47713.1"/>
    <property type="molecule type" value="Genomic_DNA"/>
</dbReference>
<comment type="similarity">
    <text evidence="1">Belongs to the adenylyl cyclase class-3 family.</text>
</comment>
<protein>
    <recommendedName>
        <fullName evidence="3">Guanylate cyclase domain-containing protein</fullName>
    </recommendedName>
</protein>
<proteinExistence type="inferred from homology"/>
<dbReference type="InterPro" id="IPR001054">
    <property type="entry name" value="A/G_cyclase"/>
</dbReference>
<dbReference type="Gene3D" id="3.30.70.1230">
    <property type="entry name" value="Nucleotide cyclase"/>
    <property type="match status" value="1"/>
</dbReference>
<dbReference type="Pfam" id="PF00211">
    <property type="entry name" value="Guanylate_cyc"/>
    <property type="match status" value="1"/>
</dbReference>
<reference evidence="5" key="1">
    <citation type="submission" date="2018-04" db="EMBL/GenBank/DDBJ databases">
        <authorList>
            <person name="Cornet L."/>
        </authorList>
    </citation>
    <scope>NUCLEOTIDE SEQUENCE [LARGE SCALE GENOMIC DNA]</scope>
</reference>
<dbReference type="InterPro" id="IPR029787">
    <property type="entry name" value="Nucleotide_cyclase"/>
</dbReference>
<gene>
    <name evidence="4" type="ORF">DCF15_18705</name>
</gene>
<dbReference type="PANTHER" id="PTHR43081">
    <property type="entry name" value="ADENYLATE CYCLASE, TERMINAL-DIFFERENTIATION SPECIFIC-RELATED"/>
    <property type="match status" value="1"/>
</dbReference>
<reference evidence="4 5" key="2">
    <citation type="submission" date="2018-06" db="EMBL/GenBank/DDBJ databases">
        <title>Metagenomic assembly of (sub)arctic Cyanobacteria and their associated microbiome from non-axenic cultures.</title>
        <authorList>
            <person name="Baurain D."/>
        </authorList>
    </citation>
    <scope>NUCLEOTIDE SEQUENCE [LARGE SCALE GENOMIC DNA]</scope>
    <source>
        <strain evidence="4">ULC027bin1</strain>
    </source>
</reference>
<evidence type="ECO:0000256" key="2">
    <source>
        <dbReference type="SAM" id="MobiDB-lite"/>
    </source>
</evidence>
<organism evidence="4 5">
    <name type="scientific">Phormidesmis priestleyi</name>
    <dbReference type="NCBI Taxonomy" id="268141"/>
    <lineage>
        <taxon>Bacteria</taxon>
        <taxon>Bacillati</taxon>
        <taxon>Cyanobacteriota</taxon>
        <taxon>Cyanophyceae</taxon>
        <taxon>Leptolyngbyales</taxon>
        <taxon>Leptolyngbyaceae</taxon>
        <taxon>Phormidesmis</taxon>
    </lineage>
</organism>
<dbReference type="InterPro" id="IPR050697">
    <property type="entry name" value="Adenylyl/Guanylyl_Cyclase_3/4"/>
</dbReference>
<feature type="region of interest" description="Disordered" evidence="2">
    <location>
        <begin position="450"/>
        <end position="494"/>
    </location>
</feature>